<proteinExistence type="predicted"/>
<dbReference type="AlphaFoldDB" id="A0A9D4UQ88"/>
<comment type="caution">
    <text evidence="1">The sequence shown here is derived from an EMBL/GenBank/DDBJ whole genome shotgun (WGS) entry which is preliminary data.</text>
</comment>
<reference evidence="1" key="1">
    <citation type="submission" date="2021-01" db="EMBL/GenBank/DDBJ databases">
        <title>Adiantum capillus-veneris genome.</title>
        <authorList>
            <person name="Fang Y."/>
            <person name="Liao Q."/>
        </authorList>
    </citation>
    <scope>NUCLEOTIDE SEQUENCE</scope>
    <source>
        <strain evidence="1">H3</strain>
        <tissue evidence="1">Leaf</tissue>
    </source>
</reference>
<keyword evidence="2" id="KW-1185">Reference proteome</keyword>
<name>A0A9D4UQ88_ADICA</name>
<evidence type="ECO:0000313" key="2">
    <source>
        <dbReference type="Proteomes" id="UP000886520"/>
    </source>
</evidence>
<dbReference type="EMBL" id="JABFUD020000013">
    <property type="protein sequence ID" value="KAI5071448.1"/>
    <property type="molecule type" value="Genomic_DNA"/>
</dbReference>
<sequence length="106" mass="11820">MDRLWGSLVLTPPESLSWKIQESLSSTLLSVSRSLYTLMTESEQYADFLQSVGLDPVTISSLRTSDSVTLQSLLLRSWNAIPSSFHCHGPPFDAISKILHQRVLSL</sequence>
<dbReference type="Proteomes" id="UP000886520">
    <property type="component" value="Chromosome 13"/>
</dbReference>
<accession>A0A9D4UQ88</accession>
<protein>
    <submittedName>
        <fullName evidence="1">Uncharacterized protein</fullName>
    </submittedName>
</protein>
<evidence type="ECO:0000313" key="1">
    <source>
        <dbReference type="EMBL" id="KAI5071448.1"/>
    </source>
</evidence>
<organism evidence="1 2">
    <name type="scientific">Adiantum capillus-veneris</name>
    <name type="common">Maidenhair fern</name>
    <dbReference type="NCBI Taxonomy" id="13818"/>
    <lineage>
        <taxon>Eukaryota</taxon>
        <taxon>Viridiplantae</taxon>
        <taxon>Streptophyta</taxon>
        <taxon>Embryophyta</taxon>
        <taxon>Tracheophyta</taxon>
        <taxon>Polypodiopsida</taxon>
        <taxon>Polypodiidae</taxon>
        <taxon>Polypodiales</taxon>
        <taxon>Pteridineae</taxon>
        <taxon>Pteridaceae</taxon>
        <taxon>Vittarioideae</taxon>
        <taxon>Adiantum</taxon>
    </lineage>
</organism>
<gene>
    <name evidence="1" type="ORF">GOP47_0013699</name>
</gene>